<accession>A0A2Y9A6Q4</accession>
<evidence type="ECO:0000259" key="2">
    <source>
        <dbReference type="Pfam" id="PF09992"/>
    </source>
</evidence>
<keyword evidence="1" id="KW-0732">Signal</keyword>
<gene>
    <name evidence="3" type="ORF">BCF38_101410</name>
    <name evidence="4" type="ORF">SAMN05421539_101410</name>
</gene>
<dbReference type="Pfam" id="PF09992">
    <property type="entry name" value="NAGPA"/>
    <property type="match status" value="1"/>
</dbReference>
<feature type="chain" id="PRO_5044071861" evidence="1">
    <location>
        <begin position="19"/>
        <end position="240"/>
    </location>
</feature>
<reference evidence="6" key="2">
    <citation type="submission" date="2016-10" db="EMBL/GenBank/DDBJ databases">
        <authorList>
            <person name="Varghese N."/>
            <person name="Submissions S."/>
        </authorList>
    </citation>
    <scope>NUCLEOTIDE SEQUENCE [LARGE SCALE GENOMIC DNA]</scope>
    <source>
        <strain evidence="6">DSM 25227</strain>
    </source>
</reference>
<dbReference type="EMBL" id="UETC01000001">
    <property type="protein sequence ID" value="SSA38279.1"/>
    <property type="molecule type" value="Genomic_DNA"/>
</dbReference>
<name>A0A2Y9A6Q4_9RHOB</name>
<dbReference type="EMBL" id="QGDJ01000001">
    <property type="protein sequence ID" value="PWJ22001.1"/>
    <property type="molecule type" value="Genomic_DNA"/>
</dbReference>
<evidence type="ECO:0000256" key="1">
    <source>
        <dbReference type="SAM" id="SignalP"/>
    </source>
</evidence>
<protein>
    <submittedName>
        <fullName evidence="3">Uncharacterized protein YigE (DUF2233 family)</fullName>
    </submittedName>
    <submittedName>
        <fullName evidence="4">Uncharacterized protein YigE, DUF2233 family</fullName>
    </submittedName>
</protein>
<sequence>MIRLAALLWLALATTAAACEAVSHRDRAFTVCTADLAIHDIALRLNGADGRALGTFVALETVTDAPIAFAMNGGMYHQDRRPVGLYVEDGREAKRIVTSAGPGNFGMLPNGVFCVERGRARVVESRAFAARPPACRQATQSGPMLVIDGALHPRFLPGSPYLNLRNGVGASADGRRVHFVISDEPVTFHEMATLFRDVLGLRDALYLDGRVSRLYAPALGRADPGRRMGPILVVTEKTDG</sequence>
<organism evidence="4 6">
    <name type="scientific">Jannaschia seohaensis</name>
    <dbReference type="NCBI Taxonomy" id="475081"/>
    <lineage>
        <taxon>Bacteria</taxon>
        <taxon>Pseudomonadati</taxon>
        <taxon>Pseudomonadota</taxon>
        <taxon>Alphaproteobacteria</taxon>
        <taxon>Rhodobacterales</taxon>
        <taxon>Roseobacteraceae</taxon>
        <taxon>Jannaschia</taxon>
    </lineage>
</organism>
<evidence type="ECO:0000313" key="5">
    <source>
        <dbReference type="Proteomes" id="UP000245839"/>
    </source>
</evidence>
<dbReference type="InterPro" id="IPR018711">
    <property type="entry name" value="NAGPA"/>
</dbReference>
<evidence type="ECO:0000313" key="6">
    <source>
        <dbReference type="Proteomes" id="UP000251571"/>
    </source>
</evidence>
<proteinExistence type="predicted"/>
<feature type="signal peptide" evidence="1">
    <location>
        <begin position="1"/>
        <end position="18"/>
    </location>
</feature>
<dbReference type="Proteomes" id="UP000251571">
    <property type="component" value="Unassembled WGS sequence"/>
</dbReference>
<dbReference type="Proteomes" id="UP000245839">
    <property type="component" value="Unassembled WGS sequence"/>
</dbReference>
<evidence type="ECO:0000313" key="4">
    <source>
        <dbReference type="EMBL" id="SSA38279.1"/>
    </source>
</evidence>
<dbReference type="PROSITE" id="PS51257">
    <property type="entry name" value="PROKAR_LIPOPROTEIN"/>
    <property type="match status" value="1"/>
</dbReference>
<feature type="domain" description="Phosphodiester glycosidase" evidence="2">
    <location>
        <begin position="68"/>
        <end position="213"/>
    </location>
</feature>
<evidence type="ECO:0000313" key="3">
    <source>
        <dbReference type="EMBL" id="PWJ22001.1"/>
    </source>
</evidence>
<reference evidence="4" key="1">
    <citation type="submission" date="2016-10" db="EMBL/GenBank/DDBJ databases">
        <authorList>
            <person name="Cai Z."/>
        </authorList>
    </citation>
    <scope>NUCLEOTIDE SEQUENCE [LARGE SCALE GENOMIC DNA]</scope>
    <source>
        <strain evidence="4">DSM 25227</strain>
    </source>
</reference>
<dbReference type="RefSeq" id="WP_245947155.1">
    <property type="nucleotide sequence ID" value="NZ_QGDJ01000001.1"/>
</dbReference>
<reference evidence="3 5" key="3">
    <citation type="submission" date="2018-03" db="EMBL/GenBank/DDBJ databases">
        <title>Genomic Encyclopedia of Archaeal and Bacterial Type Strains, Phase II (KMG-II): from individual species to whole genera.</title>
        <authorList>
            <person name="Goeker M."/>
        </authorList>
    </citation>
    <scope>NUCLEOTIDE SEQUENCE [LARGE SCALE GENOMIC DNA]</scope>
    <source>
        <strain evidence="3 5">DSM 25227</strain>
    </source>
</reference>
<keyword evidence="5" id="KW-1185">Reference proteome</keyword>
<dbReference type="AlphaFoldDB" id="A0A2Y9A6Q4"/>